<feature type="compositionally biased region" description="Acidic residues" evidence="1">
    <location>
        <begin position="170"/>
        <end position="189"/>
    </location>
</feature>
<organism evidence="2 3">
    <name type="scientific">Stylosanthes scabra</name>
    <dbReference type="NCBI Taxonomy" id="79078"/>
    <lineage>
        <taxon>Eukaryota</taxon>
        <taxon>Viridiplantae</taxon>
        <taxon>Streptophyta</taxon>
        <taxon>Embryophyta</taxon>
        <taxon>Tracheophyta</taxon>
        <taxon>Spermatophyta</taxon>
        <taxon>Magnoliopsida</taxon>
        <taxon>eudicotyledons</taxon>
        <taxon>Gunneridae</taxon>
        <taxon>Pentapetalae</taxon>
        <taxon>rosids</taxon>
        <taxon>fabids</taxon>
        <taxon>Fabales</taxon>
        <taxon>Fabaceae</taxon>
        <taxon>Papilionoideae</taxon>
        <taxon>50 kb inversion clade</taxon>
        <taxon>dalbergioids sensu lato</taxon>
        <taxon>Dalbergieae</taxon>
        <taxon>Pterocarpus clade</taxon>
        <taxon>Stylosanthes</taxon>
    </lineage>
</organism>
<dbReference type="EMBL" id="JASCZI010121033">
    <property type="protein sequence ID" value="MED6159082.1"/>
    <property type="molecule type" value="Genomic_DNA"/>
</dbReference>
<accession>A0ABU6UCU7</accession>
<keyword evidence="3" id="KW-1185">Reference proteome</keyword>
<feature type="region of interest" description="Disordered" evidence="1">
    <location>
        <begin position="147"/>
        <end position="191"/>
    </location>
</feature>
<feature type="compositionally biased region" description="Acidic residues" evidence="1">
    <location>
        <begin position="65"/>
        <end position="74"/>
    </location>
</feature>
<proteinExistence type="predicted"/>
<feature type="region of interest" description="Disordered" evidence="1">
    <location>
        <begin position="64"/>
        <end position="94"/>
    </location>
</feature>
<evidence type="ECO:0000313" key="2">
    <source>
        <dbReference type="EMBL" id="MED6159082.1"/>
    </source>
</evidence>
<reference evidence="2 3" key="1">
    <citation type="journal article" date="2023" name="Plants (Basel)">
        <title>Bridging the Gap: Combining Genomics and Transcriptomics Approaches to Understand Stylosanthes scabra, an Orphan Legume from the Brazilian Caatinga.</title>
        <authorList>
            <person name="Ferreira-Neto J.R.C."/>
            <person name="da Silva M.D."/>
            <person name="Binneck E."/>
            <person name="de Melo N.F."/>
            <person name="da Silva R.H."/>
            <person name="de Melo A.L.T.M."/>
            <person name="Pandolfi V."/>
            <person name="Bustamante F.O."/>
            <person name="Brasileiro-Vidal A.C."/>
            <person name="Benko-Iseppon A.M."/>
        </authorList>
    </citation>
    <scope>NUCLEOTIDE SEQUENCE [LARGE SCALE GENOMIC DNA]</scope>
    <source>
        <tissue evidence="2">Leaves</tissue>
    </source>
</reference>
<sequence length="211" mass="23736">MRMIHSSSQLGRTLKDSRLSKRGRIIACKKGDGRMRSKESAHIEIIEAMARGWAKMVKEDVIQKDEEEELEESCCAEQGSQKKGSDKTYEKPPAEYPSVTRMLEEIEQILYHNKGADAHLMAPRTNKAPQMPTCFSRRLAALKARQTRNEAGPSNAAPRDDEIINISSDSEQEQEDVQVEEGEIEEEEVPGYGALIEVLQPLAQEEPEDIP</sequence>
<comment type="caution">
    <text evidence="2">The sequence shown here is derived from an EMBL/GenBank/DDBJ whole genome shotgun (WGS) entry which is preliminary data.</text>
</comment>
<gene>
    <name evidence="2" type="ORF">PIB30_039064</name>
</gene>
<dbReference type="Proteomes" id="UP001341840">
    <property type="component" value="Unassembled WGS sequence"/>
</dbReference>
<name>A0ABU6UCU7_9FABA</name>
<evidence type="ECO:0000313" key="3">
    <source>
        <dbReference type="Proteomes" id="UP001341840"/>
    </source>
</evidence>
<evidence type="ECO:0000256" key="1">
    <source>
        <dbReference type="SAM" id="MobiDB-lite"/>
    </source>
</evidence>
<feature type="compositionally biased region" description="Basic and acidic residues" evidence="1">
    <location>
        <begin position="83"/>
        <end position="93"/>
    </location>
</feature>
<protein>
    <submittedName>
        <fullName evidence="2">Uncharacterized protein</fullName>
    </submittedName>
</protein>